<protein>
    <submittedName>
        <fullName evidence="2">---NA</fullName>
    </submittedName>
</protein>
<reference evidence="2" key="1">
    <citation type="submission" date="2020-04" db="EMBL/GenBank/DDBJ databases">
        <authorList>
            <person name="Alioto T."/>
            <person name="Alioto T."/>
            <person name="Gomez Garrido J."/>
        </authorList>
    </citation>
    <scope>NUCLEOTIDE SEQUENCE</scope>
    <source>
        <strain evidence="2">A484AB</strain>
    </source>
</reference>
<dbReference type="Proteomes" id="UP001152795">
    <property type="component" value="Unassembled WGS sequence"/>
</dbReference>
<proteinExistence type="predicted"/>
<evidence type="ECO:0000313" key="3">
    <source>
        <dbReference type="Proteomes" id="UP001152795"/>
    </source>
</evidence>
<feature type="compositionally biased region" description="Basic and acidic residues" evidence="1">
    <location>
        <begin position="100"/>
        <end position="112"/>
    </location>
</feature>
<dbReference type="EMBL" id="CACRXK020003925">
    <property type="protein sequence ID" value="CAB4000785.1"/>
    <property type="molecule type" value="Genomic_DNA"/>
</dbReference>
<dbReference type="Gene3D" id="1.10.150.50">
    <property type="entry name" value="Transcription Factor, Ets-1"/>
    <property type="match status" value="1"/>
</dbReference>
<sequence length="162" mass="18201">MTDETESSYANEDELEVIQPSLKANLDAEGTKRKAESIEEWLATHSLSEFCSTMQAFGITEVSHLQDVNTEGDAQSEFGMSRFQARRLLRAFQEWKSQQEKAIKRRPVDSSTHDAGSSFKSNNKSVVVTLPPAFQGYFGTRDGGKSIIVNCAMLKKKWTSLW</sequence>
<dbReference type="AlphaFoldDB" id="A0A7D9I5E5"/>
<organism evidence="2 3">
    <name type="scientific">Paramuricea clavata</name>
    <name type="common">Red gorgonian</name>
    <name type="synonym">Violescent sea-whip</name>
    <dbReference type="NCBI Taxonomy" id="317549"/>
    <lineage>
        <taxon>Eukaryota</taxon>
        <taxon>Metazoa</taxon>
        <taxon>Cnidaria</taxon>
        <taxon>Anthozoa</taxon>
        <taxon>Octocorallia</taxon>
        <taxon>Malacalcyonacea</taxon>
        <taxon>Plexauridae</taxon>
        <taxon>Paramuricea</taxon>
    </lineage>
</organism>
<gene>
    <name evidence="2" type="ORF">PACLA_8A011297</name>
</gene>
<comment type="caution">
    <text evidence="2">The sequence shown here is derived from an EMBL/GenBank/DDBJ whole genome shotgun (WGS) entry which is preliminary data.</text>
</comment>
<feature type="region of interest" description="Disordered" evidence="1">
    <location>
        <begin position="100"/>
        <end position="120"/>
    </location>
</feature>
<evidence type="ECO:0000313" key="2">
    <source>
        <dbReference type="EMBL" id="CAB4000785.1"/>
    </source>
</evidence>
<name>A0A7D9I5E5_PARCT</name>
<evidence type="ECO:0000256" key="1">
    <source>
        <dbReference type="SAM" id="MobiDB-lite"/>
    </source>
</evidence>
<accession>A0A7D9I5E5</accession>
<keyword evidence="3" id="KW-1185">Reference proteome</keyword>
<dbReference type="InterPro" id="IPR013761">
    <property type="entry name" value="SAM/pointed_sf"/>
</dbReference>